<evidence type="ECO:0000313" key="9">
    <source>
        <dbReference type="EMBL" id="MFB2894304.1"/>
    </source>
</evidence>
<comment type="caution">
    <text evidence="9">The sequence shown here is derived from an EMBL/GenBank/DDBJ whole genome shotgun (WGS) entry which is preliminary data.</text>
</comment>
<evidence type="ECO:0000256" key="1">
    <source>
        <dbReference type="ARBA" id="ARBA00001946"/>
    </source>
</evidence>
<reference evidence="9 10" key="1">
    <citation type="submission" date="2024-09" db="EMBL/GenBank/DDBJ databases">
        <title>Floridaenema gen nov. (Aerosakkonemataceae, Aerosakkonematales ord. nov., Cyanobacteria) from benthic tropical and subtropical fresh waters, with the description of four new species.</title>
        <authorList>
            <person name="Moretto J.A."/>
            <person name="Berthold D.E."/>
            <person name="Lefler F.W."/>
            <person name="Huang I.-S."/>
            <person name="Laughinghouse H. IV."/>
        </authorList>
    </citation>
    <scope>NUCLEOTIDE SEQUENCE [LARGE SCALE GENOMIC DNA]</scope>
    <source>
        <strain evidence="9 10">BLCC-F50</strain>
    </source>
</reference>
<keyword evidence="6" id="KW-0460">Magnesium</keyword>
<dbReference type="Gene3D" id="3.40.50.1010">
    <property type="entry name" value="5'-nuclease"/>
    <property type="match status" value="1"/>
</dbReference>
<accession>A0ABV4XTP7</accession>
<dbReference type="Pfam" id="PF01850">
    <property type="entry name" value="PIN"/>
    <property type="match status" value="1"/>
</dbReference>
<dbReference type="Proteomes" id="UP001576784">
    <property type="component" value="Unassembled WGS sequence"/>
</dbReference>
<dbReference type="PANTHER" id="PTHR33653:SF1">
    <property type="entry name" value="RIBONUCLEASE VAPC2"/>
    <property type="match status" value="1"/>
</dbReference>
<evidence type="ECO:0000256" key="5">
    <source>
        <dbReference type="ARBA" id="ARBA00022801"/>
    </source>
</evidence>
<evidence type="ECO:0000313" key="10">
    <source>
        <dbReference type="Proteomes" id="UP001576784"/>
    </source>
</evidence>
<gene>
    <name evidence="9" type="ORF">ACE1CI_15445</name>
</gene>
<name>A0ABV4XTP7_9CYAN</name>
<keyword evidence="2" id="KW-1277">Toxin-antitoxin system</keyword>
<protein>
    <submittedName>
        <fullName evidence="9">Type II toxin-antitoxin system VapC family toxin</fullName>
    </submittedName>
</protein>
<proteinExistence type="inferred from homology"/>
<keyword evidence="3" id="KW-0540">Nuclease</keyword>
<keyword evidence="10" id="KW-1185">Reference proteome</keyword>
<comment type="similarity">
    <text evidence="7">Belongs to the PINc/VapC protein family.</text>
</comment>
<evidence type="ECO:0000256" key="7">
    <source>
        <dbReference type="ARBA" id="ARBA00038093"/>
    </source>
</evidence>
<dbReference type="InterPro" id="IPR029060">
    <property type="entry name" value="PIN-like_dom_sf"/>
</dbReference>
<evidence type="ECO:0000256" key="2">
    <source>
        <dbReference type="ARBA" id="ARBA00022649"/>
    </source>
</evidence>
<dbReference type="EMBL" id="JBHFNR010000106">
    <property type="protein sequence ID" value="MFB2894304.1"/>
    <property type="molecule type" value="Genomic_DNA"/>
</dbReference>
<dbReference type="PANTHER" id="PTHR33653">
    <property type="entry name" value="RIBONUCLEASE VAPC2"/>
    <property type="match status" value="1"/>
</dbReference>
<dbReference type="SUPFAM" id="SSF88723">
    <property type="entry name" value="PIN domain-like"/>
    <property type="match status" value="1"/>
</dbReference>
<feature type="domain" description="PIN" evidence="8">
    <location>
        <begin position="2"/>
        <end position="116"/>
    </location>
</feature>
<dbReference type="RefSeq" id="WP_413263953.1">
    <property type="nucleotide sequence ID" value="NZ_JBHFNR010000106.1"/>
</dbReference>
<evidence type="ECO:0000259" key="8">
    <source>
        <dbReference type="Pfam" id="PF01850"/>
    </source>
</evidence>
<keyword evidence="4" id="KW-0479">Metal-binding</keyword>
<evidence type="ECO:0000256" key="4">
    <source>
        <dbReference type="ARBA" id="ARBA00022723"/>
    </source>
</evidence>
<dbReference type="CDD" id="cd09881">
    <property type="entry name" value="PIN_VapC4-5_FitB-like"/>
    <property type="match status" value="1"/>
</dbReference>
<organism evidence="9 10">
    <name type="scientific">Floridaenema flaviceps BLCC-F50</name>
    <dbReference type="NCBI Taxonomy" id="3153642"/>
    <lineage>
        <taxon>Bacteria</taxon>
        <taxon>Bacillati</taxon>
        <taxon>Cyanobacteriota</taxon>
        <taxon>Cyanophyceae</taxon>
        <taxon>Oscillatoriophycideae</taxon>
        <taxon>Aerosakkonematales</taxon>
        <taxon>Aerosakkonemataceae</taxon>
        <taxon>Floridanema</taxon>
        <taxon>Floridanema flaviceps</taxon>
    </lineage>
</organism>
<evidence type="ECO:0000256" key="3">
    <source>
        <dbReference type="ARBA" id="ARBA00022722"/>
    </source>
</evidence>
<sequence>MYLLDTNICSAINDRNPKALAQFYPKYAQCYVPTIVIAELYKGAYCSQQVEDNLNRIEQLVSLMPTIVEFDQNAAIEFGIIQGELRRIGRPSEDIDVLIAAVARSRKDILVTHNIRDFMNIPDLQLEDWLEEE</sequence>
<dbReference type="InterPro" id="IPR050556">
    <property type="entry name" value="Type_II_TA_system_RNase"/>
</dbReference>
<dbReference type="InterPro" id="IPR002716">
    <property type="entry name" value="PIN_dom"/>
</dbReference>
<evidence type="ECO:0000256" key="6">
    <source>
        <dbReference type="ARBA" id="ARBA00022842"/>
    </source>
</evidence>
<comment type="cofactor">
    <cofactor evidence="1">
        <name>Mg(2+)</name>
        <dbReference type="ChEBI" id="CHEBI:18420"/>
    </cofactor>
</comment>
<keyword evidence="5" id="KW-0378">Hydrolase</keyword>